<organism evidence="1 2">
    <name type="scientific">Nostoc piscinale CENA21</name>
    <dbReference type="NCBI Taxonomy" id="224013"/>
    <lineage>
        <taxon>Bacteria</taxon>
        <taxon>Bacillati</taxon>
        <taxon>Cyanobacteriota</taxon>
        <taxon>Cyanophyceae</taxon>
        <taxon>Nostocales</taxon>
        <taxon>Nostocaceae</taxon>
        <taxon>Nostoc</taxon>
    </lineage>
</organism>
<gene>
    <name evidence="1" type="ORF">ACX27_07865</name>
</gene>
<accession>A0A0M4TTU9</accession>
<proteinExistence type="predicted"/>
<dbReference type="OrthoDB" id="9846500at2"/>
<protein>
    <submittedName>
        <fullName evidence="1">Uncharacterized protein</fullName>
    </submittedName>
</protein>
<dbReference type="AlphaFoldDB" id="A0A0M4TTU9"/>
<dbReference type="EMBL" id="CP012036">
    <property type="protein sequence ID" value="ALF52794.1"/>
    <property type="molecule type" value="Genomic_DNA"/>
</dbReference>
<sequence length="94" mass="10658">MKSFPYYYSEFVCNSNVPFENIVSWNCNHRGDIATAKILEVGDILLIPGDTKQLRVVKVIHYAQVLNNTPLSDEDQIIGEVFVEFIYSDSEANA</sequence>
<dbReference type="PATRIC" id="fig|224013.5.peg.1908"/>
<dbReference type="KEGG" id="npz:ACX27_07865"/>
<evidence type="ECO:0000313" key="1">
    <source>
        <dbReference type="EMBL" id="ALF52794.1"/>
    </source>
</evidence>
<dbReference type="RefSeq" id="WP_062290608.1">
    <property type="nucleotide sequence ID" value="NZ_CP012036.1"/>
</dbReference>
<dbReference type="STRING" id="224013.ACX27_07865"/>
<reference evidence="1 2" key="2">
    <citation type="journal article" date="2016" name="Genome Announc.">
        <title>Draft Genome Sequence of the N2-Fixing Cyanobacterium Nostoc piscinale CENA21, Isolated from the Brazilian Amazon Floodplain.</title>
        <authorList>
            <person name="Leao T."/>
            <person name="Guimaraes P.I."/>
            <person name="de Melo A.G."/>
            <person name="Ramos R.T."/>
            <person name="Leao P.N."/>
            <person name="Silva A."/>
            <person name="Fiore M.F."/>
            <person name="Schneider M.P."/>
        </authorList>
    </citation>
    <scope>NUCLEOTIDE SEQUENCE [LARGE SCALE GENOMIC DNA]</scope>
    <source>
        <strain evidence="1 2">CENA21</strain>
    </source>
</reference>
<name>A0A0M4TTU9_9NOSO</name>
<reference evidence="2" key="1">
    <citation type="submission" date="2015-07" db="EMBL/GenBank/DDBJ databases">
        <title>Genome Of Nitrogen-Fixing Cyanobacterium Nostoc piscinale CENA21 From Solimoes/Amazon River Floodplain Sediments And Comparative Genomics To Uncover Biosynthetic Natural Products Potential.</title>
        <authorList>
            <person name="Leao T.F."/>
            <person name="Leao P.N."/>
            <person name="Guimaraes P.I."/>
            <person name="de Melo A.G.C."/>
            <person name="Ramos R.T.J."/>
            <person name="Silva A."/>
            <person name="Fiore M.F."/>
            <person name="Schneider M.P.C."/>
        </authorList>
    </citation>
    <scope>NUCLEOTIDE SEQUENCE [LARGE SCALE GENOMIC DNA]</scope>
    <source>
        <strain evidence="2">CENA21</strain>
    </source>
</reference>
<evidence type="ECO:0000313" key="2">
    <source>
        <dbReference type="Proteomes" id="UP000062645"/>
    </source>
</evidence>
<keyword evidence="2" id="KW-1185">Reference proteome</keyword>
<dbReference type="Proteomes" id="UP000062645">
    <property type="component" value="Chromosome"/>
</dbReference>